<dbReference type="EMBL" id="WBVT01000029">
    <property type="protein sequence ID" value="KAB7789839.1"/>
    <property type="molecule type" value="Genomic_DNA"/>
</dbReference>
<evidence type="ECO:0000259" key="3">
    <source>
        <dbReference type="PROSITE" id="PS50977"/>
    </source>
</evidence>
<accession>A0A6I1GK87</accession>
<gene>
    <name evidence="4" type="ORF">F7D09_1631</name>
</gene>
<keyword evidence="5" id="KW-1185">Reference proteome</keyword>
<dbReference type="Proteomes" id="UP000441772">
    <property type="component" value="Unassembled WGS sequence"/>
</dbReference>
<dbReference type="PROSITE" id="PS50977">
    <property type="entry name" value="HTH_TETR_2"/>
    <property type="match status" value="1"/>
</dbReference>
<dbReference type="InterPro" id="IPR001647">
    <property type="entry name" value="HTH_TetR"/>
</dbReference>
<dbReference type="RefSeq" id="WP_152234944.1">
    <property type="nucleotide sequence ID" value="NZ_JBHSKZ010000020.1"/>
</dbReference>
<comment type="caution">
    <text evidence="4">The sequence shown here is derived from an EMBL/GenBank/DDBJ whole genome shotgun (WGS) entry which is preliminary data.</text>
</comment>
<dbReference type="AlphaFoldDB" id="A0A6I1GK87"/>
<dbReference type="InterPro" id="IPR009057">
    <property type="entry name" value="Homeodomain-like_sf"/>
</dbReference>
<sequence>MPRPRKDSEILPAPERLENAFWDLLAENEYHKITVTAVVKHAKLNRNSFYYHFADLSELADSAIMHAVEQSTAPMPAGDITELDADGEWRRRCTQLMNDPAQRQRLDRLSLFAGKHSSPELVESLKDFGRLTLINDLQLDANNLDLKTDLMLDFTLGGMLAVLRRWPELRQKVSVDDLLNEDVAVLAMSVYLSMSKKNMLDYWNRVFKGNLRASFKSGK</sequence>
<dbReference type="Gene3D" id="1.10.357.10">
    <property type="entry name" value="Tetracycline Repressor, domain 2"/>
    <property type="match status" value="1"/>
</dbReference>
<dbReference type="GO" id="GO:0003677">
    <property type="term" value="F:DNA binding"/>
    <property type="evidence" value="ECO:0007669"/>
    <property type="project" value="UniProtKB-UniRule"/>
</dbReference>
<proteinExistence type="predicted"/>
<reference evidence="4 5" key="1">
    <citation type="submission" date="2019-09" db="EMBL/GenBank/DDBJ databases">
        <title>Characterization of the phylogenetic diversity of two novel species belonging to the genus Bifidobacterium: Bifidobacterium cebidarum sp. nov. and Bifidobacterium leontopitheci sp. nov.</title>
        <authorList>
            <person name="Lugli G.A."/>
            <person name="Duranti S."/>
            <person name="Milani C."/>
            <person name="Turroni F."/>
            <person name="Ventura M."/>
        </authorList>
    </citation>
    <scope>NUCLEOTIDE SEQUENCE [LARGE SCALE GENOMIC DNA]</scope>
    <source>
        <strain evidence="4 5">LMG 31471</strain>
    </source>
</reference>
<feature type="domain" description="HTH tetR-type" evidence="3">
    <location>
        <begin position="11"/>
        <end position="71"/>
    </location>
</feature>
<feature type="DNA-binding region" description="H-T-H motif" evidence="2">
    <location>
        <begin position="34"/>
        <end position="53"/>
    </location>
</feature>
<evidence type="ECO:0000313" key="4">
    <source>
        <dbReference type="EMBL" id="KAB7789839.1"/>
    </source>
</evidence>
<evidence type="ECO:0000313" key="5">
    <source>
        <dbReference type="Proteomes" id="UP000441772"/>
    </source>
</evidence>
<organism evidence="4 5">
    <name type="scientific">Bifidobacterium leontopitheci</name>
    <dbReference type="NCBI Taxonomy" id="2650774"/>
    <lineage>
        <taxon>Bacteria</taxon>
        <taxon>Bacillati</taxon>
        <taxon>Actinomycetota</taxon>
        <taxon>Actinomycetes</taxon>
        <taxon>Bifidobacteriales</taxon>
        <taxon>Bifidobacteriaceae</taxon>
        <taxon>Bifidobacterium</taxon>
    </lineage>
</organism>
<protein>
    <submittedName>
        <fullName evidence="4">Transcriptional regulator</fullName>
    </submittedName>
</protein>
<keyword evidence="1 2" id="KW-0238">DNA-binding</keyword>
<evidence type="ECO:0000256" key="1">
    <source>
        <dbReference type="ARBA" id="ARBA00023125"/>
    </source>
</evidence>
<name>A0A6I1GK87_9BIFI</name>
<dbReference type="SUPFAM" id="SSF46689">
    <property type="entry name" value="Homeodomain-like"/>
    <property type="match status" value="1"/>
</dbReference>
<dbReference type="Pfam" id="PF00440">
    <property type="entry name" value="TetR_N"/>
    <property type="match status" value="1"/>
</dbReference>
<evidence type="ECO:0000256" key="2">
    <source>
        <dbReference type="PROSITE-ProRule" id="PRU00335"/>
    </source>
</evidence>